<dbReference type="InterPro" id="IPR001789">
    <property type="entry name" value="Sig_transdc_resp-reg_receiver"/>
</dbReference>
<dbReference type="OrthoDB" id="9809318at2"/>
<dbReference type="SMART" id="SM00448">
    <property type="entry name" value="REC"/>
    <property type="match status" value="1"/>
</dbReference>
<accession>A0A0J5VHK7</accession>
<dbReference type="EMBL" id="LQQY01000019">
    <property type="protein sequence ID" value="KZE48035.1"/>
    <property type="molecule type" value="Genomic_DNA"/>
</dbReference>
<sequence>MKLNAFIVDDEPLARDELAYLLKRTHEVEVMGQAGDVEDALEQIRSQRPDILFLDIELSEESGLMLATEINKMDQPPFIIFATAYDEFALEAFELNAVDYLLKPFGEGRVRQTIAKVRSMMQRSIPVEEKKSRPNLDTGKFAIATDERIFLIDKDAIVYIGTSEGRTELKTVDSVYQIPEPLSVVEKRLDSPAFLRVHRSYIIQLTCIEEIQPWFNSTYNLIMKDGSKVPVSRTYVKKLKQLIGF</sequence>
<evidence type="ECO:0000259" key="3">
    <source>
        <dbReference type="PROSITE" id="PS50930"/>
    </source>
</evidence>
<dbReference type="GO" id="GO:0000156">
    <property type="term" value="F:phosphorelay response regulator activity"/>
    <property type="evidence" value="ECO:0007669"/>
    <property type="project" value="InterPro"/>
</dbReference>
<evidence type="ECO:0000256" key="1">
    <source>
        <dbReference type="PROSITE-ProRule" id="PRU00169"/>
    </source>
</evidence>
<dbReference type="InterPro" id="IPR007492">
    <property type="entry name" value="LytTR_DNA-bd_dom"/>
</dbReference>
<dbReference type="GO" id="GO:0003677">
    <property type="term" value="F:DNA binding"/>
    <property type="evidence" value="ECO:0007669"/>
    <property type="project" value="InterPro"/>
</dbReference>
<name>A0A0J5VHK7_9BACI</name>
<dbReference type="SMART" id="SM00850">
    <property type="entry name" value="LytTR"/>
    <property type="match status" value="1"/>
</dbReference>
<feature type="domain" description="HTH LytTR-type" evidence="3">
    <location>
        <begin position="141"/>
        <end position="245"/>
    </location>
</feature>
<gene>
    <name evidence="4" type="ORF">AV649_20115</name>
</gene>
<dbReference type="PANTHER" id="PTHR37299:SF1">
    <property type="entry name" value="STAGE 0 SPORULATION PROTEIN A HOMOLOG"/>
    <property type="match status" value="1"/>
</dbReference>
<dbReference type="RefSeq" id="WP_048006968.1">
    <property type="nucleotide sequence ID" value="NZ_JBLGCT010000002.1"/>
</dbReference>
<dbReference type="CDD" id="cd17532">
    <property type="entry name" value="REC_LytTR_AlgR-like"/>
    <property type="match status" value="1"/>
</dbReference>
<comment type="caution">
    <text evidence="4">The sequence shown here is derived from an EMBL/GenBank/DDBJ whole genome shotgun (WGS) entry which is preliminary data.</text>
</comment>
<organism evidence="4 5">
    <name type="scientific">Rossellomorea marisflavi</name>
    <dbReference type="NCBI Taxonomy" id="189381"/>
    <lineage>
        <taxon>Bacteria</taxon>
        <taxon>Bacillati</taxon>
        <taxon>Bacillota</taxon>
        <taxon>Bacilli</taxon>
        <taxon>Bacillales</taxon>
        <taxon>Bacillaceae</taxon>
        <taxon>Rossellomorea</taxon>
    </lineage>
</organism>
<dbReference type="InterPro" id="IPR011006">
    <property type="entry name" value="CheY-like_superfamily"/>
</dbReference>
<dbReference type="PROSITE" id="PS50930">
    <property type="entry name" value="HTH_LYTTR"/>
    <property type="match status" value="1"/>
</dbReference>
<evidence type="ECO:0000313" key="5">
    <source>
        <dbReference type="Proteomes" id="UP000076510"/>
    </source>
</evidence>
<reference evidence="5" key="1">
    <citation type="submission" date="2016-01" db="EMBL/GenBank/DDBJ databases">
        <title>Whole genome sequencing of Bhargavaea cecembensis T14.</title>
        <authorList>
            <person name="Hong K.W."/>
        </authorList>
    </citation>
    <scope>NUCLEOTIDE SEQUENCE [LARGE SCALE GENOMIC DNA]</scope>
    <source>
        <strain evidence="5">M19</strain>
    </source>
</reference>
<dbReference type="InterPro" id="IPR046947">
    <property type="entry name" value="LytR-like"/>
</dbReference>
<dbReference type="Pfam" id="PF00072">
    <property type="entry name" value="Response_reg"/>
    <property type="match status" value="1"/>
</dbReference>
<dbReference type="AlphaFoldDB" id="A0A0J5VHK7"/>
<dbReference type="PANTHER" id="PTHR37299">
    <property type="entry name" value="TRANSCRIPTIONAL REGULATOR-RELATED"/>
    <property type="match status" value="1"/>
</dbReference>
<feature type="modified residue" description="4-aspartylphosphate" evidence="1">
    <location>
        <position position="55"/>
    </location>
</feature>
<feature type="domain" description="Response regulatory" evidence="2">
    <location>
        <begin position="4"/>
        <end position="118"/>
    </location>
</feature>
<dbReference type="Pfam" id="PF04397">
    <property type="entry name" value="LytTR"/>
    <property type="match status" value="1"/>
</dbReference>
<dbReference type="SUPFAM" id="SSF52172">
    <property type="entry name" value="CheY-like"/>
    <property type="match status" value="1"/>
</dbReference>
<dbReference type="Gene3D" id="2.40.50.40">
    <property type="match status" value="1"/>
</dbReference>
<dbReference type="Gene3D" id="2.20.25.10">
    <property type="match status" value="1"/>
</dbReference>
<evidence type="ECO:0000313" key="4">
    <source>
        <dbReference type="EMBL" id="KZE48035.1"/>
    </source>
</evidence>
<keyword evidence="1" id="KW-0597">Phosphoprotein</keyword>
<protein>
    <submittedName>
        <fullName evidence="4">Two-component system response regulator</fullName>
    </submittedName>
</protein>
<evidence type="ECO:0000259" key="2">
    <source>
        <dbReference type="PROSITE" id="PS50110"/>
    </source>
</evidence>
<dbReference type="PROSITE" id="PS50110">
    <property type="entry name" value="RESPONSE_REGULATORY"/>
    <property type="match status" value="1"/>
</dbReference>
<proteinExistence type="predicted"/>
<dbReference type="PATRIC" id="fig|189381.11.peg.2902"/>
<dbReference type="Gene3D" id="3.40.50.2300">
    <property type="match status" value="1"/>
</dbReference>
<dbReference type="Proteomes" id="UP000076510">
    <property type="component" value="Unassembled WGS sequence"/>
</dbReference>